<dbReference type="EMBL" id="NEVH01026385">
    <property type="protein sequence ID" value="PNF14478.1"/>
    <property type="molecule type" value="Genomic_DNA"/>
</dbReference>
<feature type="domain" description="Ig-like" evidence="2">
    <location>
        <begin position="100"/>
        <end position="210"/>
    </location>
</feature>
<evidence type="ECO:0000256" key="1">
    <source>
        <dbReference type="SAM" id="Phobius"/>
    </source>
</evidence>
<comment type="caution">
    <text evidence="3">The sequence shown here is derived from an EMBL/GenBank/DDBJ whole genome shotgun (WGS) entry which is preliminary data.</text>
</comment>
<reference evidence="3 4" key="1">
    <citation type="submission" date="2017-12" db="EMBL/GenBank/DDBJ databases">
        <title>Hemimetabolous genomes reveal molecular basis of termite eusociality.</title>
        <authorList>
            <person name="Harrison M.C."/>
            <person name="Jongepier E."/>
            <person name="Robertson H.M."/>
            <person name="Arning N."/>
            <person name="Bitard-Feildel T."/>
            <person name="Chao H."/>
            <person name="Childers C.P."/>
            <person name="Dinh H."/>
            <person name="Doddapaneni H."/>
            <person name="Dugan S."/>
            <person name="Gowin J."/>
            <person name="Greiner C."/>
            <person name="Han Y."/>
            <person name="Hu H."/>
            <person name="Hughes D.S.T."/>
            <person name="Huylmans A.-K."/>
            <person name="Kemena C."/>
            <person name="Kremer L.P.M."/>
            <person name="Lee S.L."/>
            <person name="Lopez-Ezquerra A."/>
            <person name="Mallet L."/>
            <person name="Monroy-Kuhn J.M."/>
            <person name="Moser A."/>
            <person name="Murali S.C."/>
            <person name="Muzny D.M."/>
            <person name="Otani S."/>
            <person name="Piulachs M.-D."/>
            <person name="Poelchau M."/>
            <person name="Qu J."/>
            <person name="Schaub F."/>
            <person name="Wada-Katsumata A."/>
            <person name="Worley K.C."/>
            <person name="Xie Q."/>
            <person name="Ylla G."/>
            <person name="Poulsen M."/>
            <person name="Gibbs R.A."/>
            <person name="Schal C."/>
            <person name="Richards S."/>
            <person name="Belles X."/>
            <person name="Korb J."/>
            <person name="Bornberg-Bauer E."/>
        </authorList>
    </citation>
    <scope>NUCLEOTIDE SEQUENCE [LARGE SCALE GENOMIC DNA]</scope>
    <source>
        <tissue evidence="3">Whole body</tissue>
    </source>
</reference>
<evidence type="ECO:0000313" key="3">
    <source>
        <dbReference type="EMBL" id="PNF14478.1"/>
    </source>
</evidence>
<dbReference type="InterPro" id="IPR036179">
    <property type="entry name" value="Ig-like_dom_sf"/>
</dbReference>
<dbReference type="SUPFAM" id="SSF48726">
    <property type="entry name" value="Immunoglobulin"/>
    <property type="match status" value="1"/>
</dbReference>
<keyword evidence="1" id="KW-0472">Membrane</keyword>
<dbReference type="InterPro" id="IPR007110">
    <property type="entry name" value="Ig-like_dom"/>
</dbReference>
<sequence>MAGIIQVGIISTWSIMYIFFLWIYSFLPGGNTLVPVATIEKGFVPSSTWLGETSNVSLVQKETQQHEQKENIQTAYQNHYLQYPSPQLPSPVNPWAPATPSTLPSPSHHNSVVVTIQQPETLILLCQVQEPLEHISWLRYPCPNQHAAGDGTLIADGTVVFNASLYGVRITGENGVFLSELRILQNSLQPDVAGLYRCEAWPHGANKDITSHQTSSRYKDEFIIGGHSMLKSCFYDLHRDKYYYQHYGPTSYNYKLQKTYRTPRNKIVPTVSISMTDSYSKTNKTDVS</sequence>
<evidence type="ECO:0000313" key="4">
    <source>
        <dbReference type="Proteomes" id="UP000235965"/>
    </source>
</evidence>
<keyword evidence="1" id="KW-1133">Transmembrane helix</keyword>
<proteinExistence type="predicted"/>
<dbReference type="PROSITE" id="PS50835">
    <property type="entry name" value="IG_LIKE"/>
    <property type="match status" value="1"/>
</dbReference>
<dbReference type="AlphaFoldDB" id="A0A2J7PDT2"/>
<accession>A0A2J7PDT2</accession>
<evidence type="ECO:0000259" key="2">
    <source>
        <dbReference type="PROSITE" id="PS50835"/>
    </source>
</evidence>
<feature type="transmembrane region" description="Helical" evidence="1">
    <location>
        <begin position="7"/>
        <end position="27"/>
    </location>
</feature>
<keyword evidence="1" id="KW-0812">Transmembrane</keyword>
<gene>
    <name evidence="3" type="ORF">B7P43_G00817</name>
</gene>
<organism evidence="3 4">
    <name type="scientific">Cryptotermes secundus</name>
    <dbReference type="NCBI Taxonomy" id="105785"/>
    <lineage>
        <taxon>Eukaryota</taxon>
        <taxon>Metazoa</taxon>
        <taxon>Ecdysozoa</taxon>
        <taxon>Arthropoda</taxon>
        <taxon>Hexapoda</taxon>
        <taxon>Insecta</taxon>
        <taxon>Pterygota</taxon>
        <taxon>Neoptera</taxon>
        <taxon>Polyneoptera</taxon>
        <taxon>Dictyoptera</taxon>
        <taxon>Blattodea</taxon>
        <taxon>Blattoidea</taxon>
        <taxon>Termitoidae</taxon>
        <taxon>Kalotermitidae</taxon>
        <taxon>Cryptotermitinae</taxon>
        <taxon>Cryptotermes</taxon>
    </lineage>
</organism>
<protein>
    <recommendedName>
        <fullName evidence="2">Ig-like domain-containing protein</fullName>
    </recommendedName>
</protein>
<name>A0A2J7PDT2_9NEOP</name>
<dbReference type="Proteomes" id="UP000235965">
    <property type="component" value="Unassembled WGS sequence"/>
</dbReference>
<keyword evidence="4" id="KW-1185">Reference proteome</keyword>
<dbReference type="InParanoid" id="A0A2J7PDT2"/>